<evidence type="ECO:0000256" key="4">
    <source>
        <dbReference type="RuleBase" id="RU003719"/>
    </source>
</evidence>
<evidence type="ECO:0000259" key="5">
    <source>
        <dbReference type="Pfam" id="PF00389"/>
    </source>
</evidence>
<dbReference type="InterPro" id="IPR029752">
    <property type="entry name" value="D-isomer_DH_CS1"/>
</dbReference>
<dbReference type="SUPFAM" id="SSF51735">
    <property type="entry name" value="NAD(P)-binding Rossmann-fold domains"/>
    <property type="match status" value="1"/>
</dbReference>
<dbReference type="Pfam" id="PF00389">
    <property type="entry name" value="2-Hacid_dh"/>
    <property type="match status" value="1"/>
</dbReference>
<evidence type="ECO:0000256" key="1">
    <source>
        <dbReference type="ARBA" id="ARBA00005854"/>
    </source>
</evidence>
<dbReference type="AlphaFoldDB" id="A0A6A4HNM5"/>
<dbReference type="PANTHER" id="PTHR10996:SF129">
    <property type="entry name" value="2-HYDROXYACID DEHYDROGENASE C1773.17C-RELATED"/>
    <property type="match status" value="1"/>
</dbReference>
<dbReference type="Gene3D" id="3.40.50.720">
    <property type="entry name" value="NAD(P)-binding Rossmann-like Domain"/>
    <property type="match status" value="2"/>
</dbReference>
<keyword evidence="3" id="KW-0520">NAD</keyword>
<organism evidence="7 8">
    <name type="scientific">Gymnopus androsaceus JB14</name>
    <dbReference type="NCBI Taxonomy" id="1447944"/>
    <lineage>
        <taxon>Eukaryota</taxon>
        <taxon>Fungi</taxon>
        <taxon>Dikarya</taxon>
        <taxon>Basidiomycota</taxon>
        <taxon>Agaricomycotina</taxon>
        <taxon>Agaricomycetes</taxon>
        <taxon>Agaricomycetidae</taxon>
        <taxon>Agaricales</taxon>
        <taxon>Marasmiineae</taxon>
        <taxon>Omphalotaceae</taxon>
        <taxon>Gymnopus</taxon>
    </lineage>
</organism>
<evidence type="ECO:0000313" key="7">
    <source>
        <dbReference type="EMBL" id="KAE9399360.1"/>
    </source>
</evidence>
<proteinExistence type="inferred from homology"/>
<dbReference type="FunFam" id="3.40.50.720:FF:000203">
    <property type="entry name" value="D-3-phosphoglycerate dehydrogenase (SerA)"/>
    <property type="match status" value="1"/>
</dbReference>
<keyword evidence="2 4" id="KW-0560">Oxidoreductase</keyword>
<dbReference type="PROSITE" id="PS00671">
    <property type="entry name" value="D_2_HYDROXYACID_DH_3"/>
    <property type="match status" value="1"/>
</dbReference>
<reference evidence="7" key="1">
    <citation type="journal article" date="2019" name="Environ. Microbiol.">
        <title>Fungal ecological strategies reflected in gene transcription - a case study of two litter decomposers.</title>
        <authorList>
            <person name="Barbi F."/>
            <person name="Kohler A."/>
            <person name="Barry K."/>
            <person name="Baskaran P."/>
            <person name="Daum C."/>
            <person name="Fauchery L."/>
            <person name="Ihrmark K."/>
            <person name="Kuo A."/>
            <person name="LaButti K."/>
            <person name="Lipzen A."/>
            <person name="Morin E."/>
            <person name="Grigoriev I.V."/>
            <person name="Henrissat B."/>
            <person name="Lindahl B."/>
            <person name="Martin F."/>
        </authorList>
    </citation>
    <scope>NUCLEOTIDE SEQUENCE</scope>
    <source>
        <strain evidence="7">JB14</strain>
    </source>
</reference>
<dbReference type="InterPro" id="IPR006140">
    <property type="entry name" value="D-isomer_DH_NAD-bd"/>
</dbReference>
<dbReference type="PROSITE" id="PS00065">
    <property type="entry name" value="D_2_HYDROXYACID_DH_1"/>
    <property type="match status" value="1"/>
</dbReference>
<accession>A0A6A4HNM5</accession>
<dbReference type="GO" id="GO:0051287">
    <property type="term" value="F:NAD binding"/>
    <property type="evidence" value="ECO:0007669"/>
    <property type="project" value="InterPro"/>
</dbReference>
<dbReference type="CDD" id="cd12168">
    <property type="entry name" value="Mand_dh_like"/>
    <property type="match status" value="1"/>
</dbReference>
<dbReference type="EMBL" id="ML769470">
    <property type="protein sequence ID" value="KAE9399360.1"/>
    <property type="molecule type" value="Genomic_DNA"/>
</dbReference>
<dbReference type="GO" id="GO:0005829">
    <property type="term" value="C:cytosol"/>
    <property type="evidence" value="ECO:0007669"/>
    <property type="project" value="TreeGrafter"/>
</dbReference>
<sequence length="249" mass="27539">MVSSGGAGFDWADVPYLTSRGVYYGNTPKSAAIRTADSTAMMILQALSGSSEREAETRAGKWLNFNRMAKDVRRSTLGIIGMGNIGKLVAQHMHHFGMKIIYCNRSRLPPWVEKEFGNAEYVTFDEILVRSDVISLHCPLNDETRHLFNKETFDKMRDGIIIVNTSRGPVIDENALVEALESGKVLRAALDVYEFEPKVHPGLIKAANTTLLPHSAVANETLMTDQQTEVMANLEAFIKTGKPNSPVNL</sequence>
<feature type="domain" description="D-isomer specific 2-hydroxyacid dehydrogenase catalytic" evidence="5">
    <location>
        <begin position="1"/>
        <end position="248"/>
    </location>
</feature>
<evidence type="ECO:0000256" key="3">
    <source>
        <dbReference type="ARBA" id="ARBA00023027"/>
    </source>
</evidence>
<dbReference type="PROSITE" id="PS00670">
    <property type="entry name" value="D_2_HYDROXYACID_DH_2"/>
    <property type="match status" value="1"/>
</dbReference>
<evidence type="ECO:0000256" key="2">
    <source>
        <dbReference type="ARBA" id="ARBA00023002"/>
    </source>
</evidence>
<evidence type="ECO:0008006" key="9">
    <source>
        <dbReference type="Google" id="ProtNLM"/>
    </source>
</evidence>
<feature type="domain" description="D-isomer specific 2-hydroxyacid dehydrogenase NAD-binding" evidence="6">
    <location>
        <begin position="41"/>
        <end position="216"/>
    </location>
</feature>
<comment type="similarity">
    <text evidence="1 4">Belongs to the D-isomer specific 2-hydroxyacid dehydrogenase family.</text>
</comment>
<name>A0A6A4HNM5_9AGAR</name>
<dbReference type="PANTHER" id="PTHR10996">
    <property type="entry name" value="2-HYDROXYACID DEHYDROGENASE-RELATED"/>
    <property type="match status" value="1"/>
</dbReference>
<gene>
    <name evidence="7" type="ORF">BT96DRAFT_920162</name>
</gene>
<dbReference type="OrthoDB" id="298012at2759"/>
<dbReference type="InterPro" id="IPR029753">
    <property type="entry name" value="D-isomer_DH_CS"/>
</dbReference>
<evidence type="ECO:0000259" key="6">
    <source>
        <dbReference type="Pfam" id="PF02826"/>
    </source>
</evidence>
<dbReference type="InterPro" id="IPR006139">
    <property type="entry name" value="D-isomer_2_OHA_DH_cat_dom"/>
</dbReference>
<dbReference type="GO" id="GO:0016618">
    <property type="term" value="F:hydroxypyruvate reductase [NAD(P)H] activity"/>
    <property type="evidence" value="ECO:0007669"/>
    <property type="project" value="TreeGrafter"/>
</dbReference>
<keyword evidence="8" id="KW-1185">Reference proteome</keyword>
<dbReference type="Pfam" id="PF02826">
    <property type="entry name" value="2-Hacid_dh_C"/>
    <property type="match status" value="1"/>
</dbReference>
<dbReference type="InterPro" id="IPR050223">
    <property type="entry name" value="D-isomer_2-hydroxyacid_DH"/>
</dbReference>
<dbReference type="Proteomes" id="UP000799118">
    <property type="component" value="Unassembled WGS sequence"/>
</dbReference>
<dbReference type="InterPro" id="IPR036291">
    <property type="entry name" value="NAD(P)-bd_dom_sf"/>
</dbReference>
<protein>
    <recommendedName>
        <fullName evidence="9">D-isomer specific 2-hydroxyacid dehydrogenase NAD-binding domain-containing protein</fullName>
    </recommendedName>
</protein>
<evidence type="ECO:0000313" key="8">
    <source>
        <dbReference type="Proteomes" id="UP000799118"/>
    </source>
</evidence>
<dbReference type="GO" id="GO:0030267">
    <property type="term" value="F:glyoxylate reductase (NADPH) activity"/>
    <property type="evidence" value="ECO:0007669"/>
    <property type="project" value="TreeGrafter"/>
</dbReference>